<gene>
    <name evidence="1" type="ORF">H9873_08900</name>
</gene>
<reference evidence="1" key="2">
    <citation type="submission" date="2021-04" db="EMBL/GenBank/DDBJ databases">
        <authorList>
            <person name="Gilroy R."/>
        </authorList>
    </citation>
    <scope>NUCLEOTIDE SEQUENCE</scope>
    <source>
        <strain evidence="1">ChiSxjej1B13-11762</strain>
    </source>
</reference>
<dbReference type="AlphaFoldDB" id="A0A9D1RD10"/>
<proteinExistence type="predicted"/>
<dbReference type="Proteomes" id="UP000824263">
    <property type="component" value="Unassembled WGS sequence"/>
</dbReference>
<sequence>MDGRFEDLRSTRNSKTRIKIMKGHFATSNSHLNTYIDMSTIKTRHNNARETAKELAGEYLTNTFVNTVVCLDETEVIGTFLAEHLADSSQLSLSAGNNISVVTPEYTPFGQIMFRDNKQRMVNYQQVLILAASVTTGKTISKAIESILYYGGTVCGVCAIFSAVTKVAGMEIKTIFTSKDVPDYRAYDPGSCPMCQEGGRVEALVNSFGYSKLE</sequence>
<dbReference type="InterPro" id="IPR029057">
    <property type="entry name" value="PRTase-like"/>
</dbReference>
<protein>
    <submittedName>
        <fullName evidence="1">Orotate phosphoribosyltransferase</fullName>
    </submittedName>
</protein>
<accession>A0A9D1RD10</accession>
<evidence type="ECO:0000313" key="2">
    <source>
        <dbReference type="Proteomes" id="UP000824263"/>
    </source>
</evidence>
<evidence type="ECO:0000313" key="1">
    <source>
        <dbReference type="EMBL" id="HIW84427.1"/>
    </source>
</evidence>
<reference evidence="1" key="1">
    <citation type="journal article" date="2021" name="PeerJ">
        <title>Extensive microbial diversity within the chicken gut microbiome revealed by metagenomics and culture.</title>
        <authorList>
            <person name="Gilroy R."/>
            <person name="Ravi A."/>
            <person name="Getino M."/>
            <person name="Pursley I."/>
            <person name="Horton D.L."/>
            <person name="Alikhan N.F."/>
            <person name="Baker D."/>
            <person name="Gharbi K."/>
            <person name="Hall N."/>
            <person name="Watson M."/>
            <person name="Adriaenssens E.M."/>
            <person name="Foster-Nyarko E."/>
            <person name="Jarju S."/>
            <person name="Secka A."/>
            <person name="Antonio M."/>
            <person name="Oren A."/>
            <person name="Chaudhuri R.R."/>
            <person name="La Ragione R."/>
            <person name="Hildebrand F."/>
            <person name="Pallen M.J."/>
        </authorList>
    </citation>
    <scope>NUCLEOTIDE SEQUENCE</scope>
    <source>
        <strain evidence="1">ChiSxjej1B13-11762</strain>
    </source>
</reference>
<dbReference type="GO" id="GO:0016757">
    <property type="term" value="F:glycosyltransferase activity"/>
    <property type="evidence" value="ECO:0007669"/>
    <property type="project" value="UniProtKB-KW"/>
</dbReference>
<dbReference type="InterPro" id="IPR000836">
    <property type="entry name" value="PRTase_dom"/>
</dbReference>
<dbReference type="CDD" id="cd06223">
    <property type="entry name" value="PRTases_typeI"/>
    <property type="match status" value="1"/>
</dbReference>
<organism evidence="1 2">
    <name type="scientific">Candidatus Dorea gallistercoris</name>
    <dbReference type="NCBI Taxonomy" id="2838542"/>
    <lineage>
        <taxon>Bacteria</taxon>
        <taxon>Bacillati</taxon>
        <taxon>Bacillota</taxon>
        <taxon>Clostridia</taxon>
        <taxon>Lachnospirales</taxon>
        <taxon>Lachnospiraceae</taxon>
        <taxon>Dorea</taxon>
    </lineage>
</organism>
<keyword evidence="1" id="KW-0328">Glycosyltransferase</keyword>
<dbReference type="SUPFAM" id="SSF53271">
    <property type="entry name" value="PRTase-like"/>
    <property type="match status" value="1"/>
</dbReference>
<keyword evidence="1" id="KW-0808">Transferase</keyword>
<comment type="caution">
    <text evidence="1">The sequence shown here is derived from an EMBL/GenBank/DDBJ whole genome shotgun (WGS) entry which is preliminary data.</text>
</comment>
<name>A0A9D1RD10_9FIRM</name>
<dbReference type="Gene3D" id="3.40.50.2020">
    <property type="match status" value="1"/>
</dbReference>
<dbReference type="EMBL" id="DXGF01000153">
    <property type="protein sequence ID" value="HIW84427.1"/>
    <property type="molecule type" value="Genomic_DNA"/>
</dbReference>